<reference evidence="2" key="1">
    <citation type="journal article" date="2017" name="Nat. Ecol. Evol.">
        <title>Genome expansion and lineage-specific genetic innovations in the forest pathogenic fungi Armillaria.</title>
        <authorList>
            <person name="Sipos G."/>
            <person name="Prasanna A.N."/>
            <person name="Walter M.C."/>
            <person name="O'Connor E."/>
            <person name="Balint B."/>
            <person name="Krizsan K."/>
            <person name="Kiss B."/>
            <person name="Hess J."/>
            <person name="Varga T."/>
            <person name="Slot J."/>
            <person name="Riley R."/>
            <person name="Boka B."/>
            <person name="Rigling D."/>
            <person name="Barry K."/>
            <person name="Lee J."/>
            <person name="Mihaltcheva S."/>
            <person name="LaButti K."/>
            <person name="Lipzen A."/>
            <person name="Waldron R."/>
            <person name="Moloney N.M."/>
            <person name="Sperisen C."/>
            <person name="Kredics L."/>
            <person name="Vagvoelgyi C."/>
            <person name="Patrignani A."/>
            <person name="Fitzpatrick D."/>
            <person name="Nagy I."/>
            <person name="Doyle S."/>
            <person name="Anderson J.B."/>
            <person name="Grigoriev I.V."/>
            <person name="Gueldener U."/>
            <person name="Muensterkoetter M."/>
            <person name="Nagy L.G."/>
        </authorList>
    </citation>
    <scope>NUCLEOTIDE SEQUENCE [LARGE SCALE GENOMIC DNA]</scope>
    <source>
        <strain evidence="2">Ar21-2</strain>
    </source>
</reference>
<dbReference type="InParanoid" id="A0A2H3DYQ3"/>
<organism evidence="1 2">
    <name type="scientific">Armillaria gallica</name>
    <name type="common">Bulbous honey fungus</name>
    <name type="synonym">Armillaria bulbosa</name>
    <dbReference type="NCBI Taxonomy" id="47427"/>
    <lineage>
        <taxon>Eukaryota</taxon>
        <taxon>Fungi</taxon>
        <taxon>Dikarya</taxon>
        <taxon>Basidiomycota</taxon>
        <taxon>Agaricomycotina</taxon>
        <taxon>Agaricomycetes</taxon>
        <taxon>Agaricomycetidae</taxon>
        <taxon>Agaricales</taxon>
        <taxon>Marasmiineae</taxon>
        <taxon>Physalacriaceae</taxon>
        <taxon>Armillaria</taxon>
    </lineage>
</organism>
<name>A0A2H3DYQ3_ARMGA</name>
<dbReference type="Proteomes" id="UP000217790">
    <property type="component" value="Unassembled WGS sequence"/>
</dbReference>
<evidence type="ECO:0000313" key="2">
    <source>
        <dbReference type="Proteomes" id="UP000217790"/>
    </source>
</evidence>
<dbReference type="AlphaFoldDB" id="A0A2H3DYQ3"/>
<gene>
    <name evidence="1" type="ORF">ARMGADRAFT_88988</name>
</gene>
<sequence>MLASCLSMFRNVIQRRLNSSETRFVDFPSLTVRIYPQLKSIHCRLSPIRGRCSCGSPWMLCLCSLLICSISNIHLPHSQRAKAIL</sequence>
<keyword evidence="2" id="KW-1185">Reference proteome</keyword>
<proteinExistence type="predicted"/>
<evidence type="ECO:0000313" key="1">
    <source>
        <dbReference type="EMBL" id="PBK94227.1"/>
    </source>
</evidence>
<dbReference type="EMBL" id="KZ293654">
    <property type="protein sequence ID" value="PBK94227.1"/>
    <property type="molecule type" value="Genomic_DNA"/>
</dbReference>
<accession>A0A2H3DYQ3</accession>
<protein>
    <submittedName>
        <fullName evidence="1">Uncharacterized protein</fullName>
    </submittedName>
</protein>